<name>A0AAV3NY07_LITER</name>
<reference evidence="1 2" key="1">
    <citation type="submission" date="2024-01" db="EMBL/GenBank/DDBJ databases">
        <title>The complete chloroplast genome sequence of Lithospermum erythrorhizon: insights into the phylogenetic relationship among Boraginaceae species and the maternal lineages of purple gromwells.</title>
        <authorList>
            <person name="Okada T."/>
            <person name="Watanabe K."/>
        </authorList>
    </citation>
    <scope>NUCLEOTIDE SEQUENCE [LARGE SCALE GENOMIC DNA]</scope>
</reference>
<dbReference type="PANTHER" id="PTHR34222">
    <property type="entry name" value="GAG_PRE-INTEGRS DOMAIN-CONTAINING PROTEIN"/>
    <property type="match status" value="1"/>
</dbReference>
<keyword evidence="2" id="KW-1185">Reference proteome</keyword>
<evidence type="ECO:0000313" key="1">
    <source>
        <dbReference type="EMBL" id="GAA0143732.1"/>
    </source>
</evidence>
<gene>
    <name evidence="1" type="ORF">LIER_42778</name>
</gene>
<dbReference type="Proteomes" id="UP001454036">
    <property type="component" value="Unassembled WGS sequence"/>
</dbReference>
<protein>
    <submittedName>
        <fullName evidence="1">Uncharacterized protein</fullName>
    </submittedName>
</protein>
<evidence type="ECO:0000313" key="2">
    <source>
        <dbReference type="Proteomes" id="UP001454036"/>
    </source>
</evidence>
<sequence length="87" mass="10053">MSIGDYFGKLQPLWDELATYDSIPSCVCVFCICDLGEKFQQKQDNDRLHDVFCGIHVERFDALRSSLLSQDPPPTLDRAYYSMLQEE</sequence>
<dbReference type="PANTHER" id="PTHR34222:SF94">
    <property type="entry name" value="CCHC-TYPE DOMAIN-CONTAINING PROTEIN"/>
    <property type="match status" value="1"/>
</dbReference>
<dbReference type="AlphaFoldDB" id="A0AAV3NY07"/>
<comment type="caution">
    <text evidence="1">The sequence shown here is derived from an EMBL/GenBank/DDBJ whole genome shotgun (WGS) entry which is preliminary data.</text>
</comment>
<proteinExistence type="predicted"/>
<dbReference type="EMBL" id="BAABME010030959">
    <property type="protein sequence ID" value="GAA0143732.1"/>
    <property type="molecule type" value="Genomic_DNA"/>
</dbReference>
<accession>A0AAV3NY07</accession>
<organism evidence="1 2">
    <name type="scientific">Lithospermum erythrorhizon</name>
    <name type="common">Purple gromwell</name>
    <name type="synonym">Lithospermum officinale var. erythrorhizon</name>
    <dbReference type="NCBI Taxonomy" id="34254"/>
    <lineage>
        <taxon>Eukaryota</taxon>
        <taxon>Viridiplantae</taxon>
        <taxon>Streptophyta</taxon>
        <taxon>Embryophyta</taxon>
        <taxon>Tracheophyta</taxon>
        <taxon>Spermatophyta</taxon>
        <taxon>Magnoliopsida</taxon>
        <taxon>eudicotyledons</taxon>
        <taxon>Gunneridae</taxon>
        <taxon>Pentapetalae</taxon>
        <taxon>asterids</taxon>
        <taxon>lamiids</taxon>
        <taxon>Boraginales</taxon>
        <taxon>Boraginaceae</taxon>
        <taxon>Boraginoideae</taxon>
        <taxon>Lithospermeae</taxon>
        <taxon>Lithospermum</taxon>
    </lineage>
</organism>